<accession>A0A9P6MFU4</accession>
<comment type="caution">
    <text evidence="1">The sequence shown here is derived from an EMBL/GenBank/DDBJ whole genome shotgun (WGS) entry which is preliminary data.</text>
</comment>
<dbReference type="AlphaFoldDB" id="A0A9P6MFU4"/>
<name>A0A9P6MFU4_9FUNG</name>
<dbReference type="InterPro" id="IPR032675">
    <property type="entry name" value="LRR_dom_sf"/>
</dbReference>
<proteinExistence type="predicted"/>
<feature type="non-terminal residue" evidence="1">
    <location>
        <position position="80"/>
    </location>
</feature>
<reference evidence="1" key="1">
    <citation type="journal article" date="2020" name="Fungal Divers.">
        <title>Resolving the Mortierellaceae phylogeny through synthesis of multi-gene phylogenetics and phylogenomics.</title>
        <authorList>
            <person name="Vandepol N."/>
            <person name="Liber J."/>
            <person name="Desiro A."/>
            <person name="Na H."/>
            <person name="Kennedy M."/>
            <person name="Barry K."/>
            <person name="Grigoriev I.V."/>
            <person name="Miller A.N."/>
            <person name="O'Donnell K."/>
            <person name="Stajich J.E."/>
            <person name="Bonito G."/>
        </authorList>
    </citation>
    <scope>NUCLEOTIDE SEQUENCE</scope>
    <source>
        <strain evidence="1">NRRL 2769</strain>
    </source>
</reference>
<dbReference type="Proteomes" id="UP000703661">
    <property type="component" value="Unassembled WGS sequence"/>
</dbReference>
<feature type="non-terminal residue" evidence="1">
    <location>
        <position position="1"/>
    </location>
</feature>
<protein>
    <submittedName>
        <fullName evidence="1">Uncharacterized protein</fullName>
    </submittedName>
</protein>
<organism evidence="1 2">
    <name type="scientific">Entomortierella chlamydospora</name>
    <dbReference type="NCBI Taxonomy" id="101097"/>
    <lineage>
        <taxon>Eukaryota</taxon>
        <taxon>Fungi</taxon>
        <taxon>Fungi incertae sedis</taxon>
        <taxon>Mucoromycota</taxon>
        <taxon>Mortierellomycotina</taxon>
        <taxon>Mortierellomycetes</taxon>
        <taxon>Mortierellales</taxon>
        <taxon>Mortierellaceae</taxon>
        <taxon>Entomortierella</taxon>
    </lineage>
</organism>
<evidence type="ECO:0000313" key="1">
    <source>
        <dbReference type="EMBL" id="KAF9997111.1"/>
    </source>
</evidence>
<evidence type="ECO:0000313" key="2">
    <source>
        <dbReference type="Proteomes" id="UP000703661"/>
    </source>
</evidence>
<keyword evidence="2" id="KW-1185">Reference proteome</keyword>
<dbReference type="Gene3D" id="3.80.10.10">
    <property type="entry name" value="Ribonuclease Inhibitor"/>
    <property type="match status" value="1"/>
</dbReference>
<sequence>RSFSRIRKLSISVTHKEELEIIRRCTNLQVLELDTRFNSNVHDTFAEAIEQGSLPKLERLNIHCSNQKRMTDKTLERIIG</sequence>
<gene>
    <name evidence="1" type="ORF">BGZ80_007079</name>
</gene>
<dbReference type="SUPFAM" id="SSF52047">
    <property type="entry name" value="RNI-like"/>
    <property type="match status" value="1"/>
</dbReference>
<dbReference type="EMBL" id="JAAAID010003565">
    <property type="protein sequence ID" value="KAF9997111.1"/>
    <property type="molecule type" value="Genomic_DNA"/>
</dbReference>